<dbReference type="EMBL" id="AZFJ01000036">
    <property type="protein sequence ID" value="KRL86974.1"/>
    <property type="molecule type" value="Genomic_DNA"/>
</dbReference>
<sequence>MAHVKKEDIVGVMEKLAAVLTANHSDSPTAKYVSEALIDLRKSDGVAFTGAVQQFFDCAQVVRISDHIVFTDEETELWDHLFAFKQLGNNLWGLSI</sequence>
<evidence type="ECO:0000313" key="2">
    <source>
        <dbReference type="Proteomes" id="UP000051922"/>
    </source>
</evidence>
<evidence type="ECO:0000313" key="1">
    <source>
        <dbReference type="EMBL" id="KRL86974.1"/>
    </source>
</evidence>
<dbReference type="AlphaFoldDB" id="A0A0R1U223"/>
<proteinExistence type="predicted"/>
<dbReference type="STRING" id="1423783.FC50_GL000174"/>
<reference evidence="1 2" key="1">
    <citation type="journal article" date="2015" name="Genome Announc.">
        <title>Expanding the biotechnology potential of lactobacilli through comparative genomics of 213 strains and associated genera.</title>
        <authorList>
            <person name="Sun Z."/>
            <person name="Harris H.M."/>
            <person name="McCann A."/>
            <person name="Guo C."/>
            <person name="Argimon S."/>
            <person name="Zhang W."/>
            <person name="Yang X."/>
            <person name="Jeffery I.B."/>
            <person name="Cooney J.C."/>
            <person name="Kagawa T.F."/>
            <person name="Liu W."/>
            <person name="Song Y."/>
            <person name="Salvetti E."/>
            <person name="Wrobel A."/>
            <person name="Rasinkangas P."/>
            <person name="Parkhill J."/>
            <person name="Rea M.C."/>
            <person name="O'Sullivan O."/>
            <person name="Ritari J."/>
            <person name="Douillard F.P."/>
            <person name="Paul Ross R."/>
            <person name="Yang R."/>
            <person name="Briner A.E."/>
            <person name="Felis G.E."/>
            <person name="de Vos W.M."/>
            <person name="Barrangou R."/>
            <person name="Klaenhammer T.R."/>
            <person name="Caufield P.W."/>
            <person name="Cui Y."/>
            <person name="Zhang H."/>
            <person name="O'Toole P.W."/>
        </authorList>
    </citation>
    <scope>NUCLEOTIDE SEQUENCE [LARGE SCALE GENOMIC DNA]</scope>
    <source>
        <strain evidence="1 2">DSM 15945</strain>
    </source>
</reference>
<gene>
    <name evidence="1" type="ORF">FC50_GL000174</name>
</gene>
<keyword evidence="2" id="KW-1185">Reference proteome</keyword>
<accession>A0A0R1U223</accession>
<organism evidence="1 2">
    <name type="scientific">Lacticaseibacillus pantheris DSM 15945 = JCM 12539 = NBRC 106106</name>
    <dbReference type="NCBI Taxonomy" id="1423783"/>
    <lineage>
        <taxon>Bacteria</taxon>
        <taxon>Bacillati</taxon>
        <taxon>Bacillota</taxon>
        <taxon>Bacilli</taxon>
        <taxon>Lactobacillales</taxon>
        <taxon>Lactobacillaceae</taxon>
        <taxon>Lacticaseibacillus</taxon>
    </lineage>
</organism>
<comment type="caution">
    <text evidence="1">The sequence shown here is derived from an EMBL/GenBank/DDBJ whole genome shotgun (WGS) entry which is preliminary data.</text>
</comment>
<dbReference type="OrthoDB" id="2309651at2"/>
<dbReference type="RefSeq" id="WP_056956359.1">
    <property type="nucleotide sequence ID" value="NZ_AZFJ01000036.1"/>
</dbReference>
<dbReference type="Proteomes" id="UP000051922">
    <property type="component" value="Unassembled WGS sequence"/>
</dbReference>
<dbReference type="PATRIC" id="fig|1423783.4.peg.182"/>
<protein>
    <submittedName>
        <fullName evidence="1">Uncharacterized protein</fullName>
    </submittedName>
</protein>
<name>A0A0R1U223_9LACO</name>